<proteinExistence type="predicted"/>
<accession>A0A2Z7ATG8</accession>
<keyword evidence="3" id="KW-1185">Reference proteome</keyword>
<protein>
    <submittedName>
        <fullName evidence="2">Uncharacterized protein</fullName>
    </submittedName>
</protein>
<organism evidence="2 3">
    <name type="scientific">Dorcoceras hygrometricum</name>
    <dbReference type="NCBI Taxonomy" id="472368"/>
    <lineage>
        <taxon>Eukaryota</taxon>
        <taxon>Viridiplantae</taxon>
        <taxon>Streptophyta</taxon>
        <taxon>Embryophyta</taxon>
        <taxon>Tracheophyta</taxon>
        <taxon>Spermatophyta</taxon>
        <taxon>Magnoliopsida</taxon>
        <taxon>eudicotyledons</taxon>
        <taxon>Gunneridae</taxon>
        <taxon>Pentapetalae</taxon>
        <taxon>asterids</taxon>
        <taxon>lamiids</taxon>
        <taxon>Lamiales</taxon>
        <taxon>Gesneriaceae</taxon>
        <taxon>Didymocarpoideae</taxon>
        <taxon>Trichosporeae</taxon>
        <taxon>Loxocarpinae</taxon>
        <taxon>Dorcoceras</taxon>
    </lineage>
</organism>
<dbReference type="EMBL" id="KV012541">
    <property type="protein sequence ID" value="KZV24686.1"/>
    <property type="molecule type" value="Genomic_DNA"/>
</dbReference>
<dbReference type="Proteomes" id="UP000250235">
    <property type="component" value="Unassembled WGS sequence"/>
</dbReference>
<evidence type="ECO:0000256" key="1">
    <source>
        <dbReference type="SAM" id="MobiDB-lite"/>
    </source>
</evidence>
<gene>
    <name evidence="2" type="ORF">F511_36056</name>
</gene>
<sequence>MSASLSVNAMQVDFASVITMEHTARTDSPRRGDRNKSDHMKNRARATAAAGGDDGTVGGGVRRVG</sequence>
<feature type="compositionally biased region" description="Basic and acidic residues" evidence="1">
    <location>
        <begin position="22"/>
        <end position="41"/>
    </location>
</feature>
<feature type="compositionally biased region" description="Gly residues" evidence="1">
    <location>
        <begin position="52"/>
        <end position="65"/>
    </location>
</feature>
<evidence type="ECO:0000313" key="2">
    <source>
        <dbReference type="EMBL" id="KZV24686.1"/>
    </source>
</evidence>
<dbReference type="AlphaFoldDB" id="A0A2Z7ATG8"/>
<evidence type="ECO:0000313" key="3">
    <source>
        <dbReference type="Proteomes" id="UP000250235"/>
    </source>
</evidence>
<feature type="region of interest" description="Disordered" evidence="1">
    <location>
        <begin position="21"/>
        <end position="65"/>
    </location>
</feature>
<name>A0A2Z7ATG8_9LAMI</name>
<reference evidence="2 3" key="1">
    <citation type="journal article" date="2015" name="Proc. Natl. Acad. Sci. U.S.A.">
        <title>The resurrection genome of Boea hygrometrica: A blueprint for survival of dehydration.</title>
        <authorList>
            <person name="Xiao L."/>
            <person name="Yang G."/>
            <person name="Zhang L."/>
            <person name="Yang X."/>
            <person name="Zhao S."/>
            <person name="Ji Z."/>
            <person name="Zhou Q."/>
            <person name="Hu M."/>
            <person name="Wang Y."/>
            <person name="Chen M."/>
            <person name="Xu Y."/>
            <person name="Jin H."/>
            <person name="Xiao X."/>
            <person name="Hu G."/>
            <person name="Bao F."/>
            <person name="Hu Y."/>
            <person name="Wan P."/>
            <person name="Li L."/>
            <person name="Deng X."/>
            <person name="Kuang T."/>
            <person name="Xiang C."/>
            <person name="Zhu J.K."/>
            <person name="Oliver M.J."/>
            <person name="He Y."/>
        </authorList>
    </citation>
    <scope>NUCLEOTIDE SEQUENCE [LARGE SCALE GENOMIC DNA]</scope>
    <source>
        <strain evidence="3">cv. XS01</strain>
    </source>
</reference>